<reference evidence="1 2" key="2">
    <citation type="journal article" date="2022" name="Mol. Ecol. Resour.">
        <title>The genomes of chicory, endive, great burdock and yacon provide insights into Asteraceae paleo-polyploidization history and plant inulin production.</title>
        <authorList>
            <person name="Fan W."/>
            <person name="Wang S."/>
            <person name="Wang H."/>
            <person name="Wang A."/>
            <person name="Jiang F."/>
            <person name="Liu H."/>
            <person name="Zhao H."/>
            <person name="Xu D."/>
            <person name="Zhang Y."/>
        </authorList>
    </citation>
    <scope>NUCLEOTIDE SEQUENCE [LARGE SCALE GENOMIC DNA]</scope>
    <source>
        <strain evidence="2">cv. Yunnan</strain>
        <tissue evidence="1">Leaves</tissue>
    </source>
</reference>
<evidence type="ECO:0000313" key="2">
    <source>
        <dbReference type="Proteomes" id="UP001056120"/>
    </source>
</evidence>
<dbReference type="Proteomes" id="UP001056120">
    <property type="component" value="Linkage Group LG05"/>
</dbReference>
<reference evidence="2" key="1">
    <citation type="journal article" date="2022" name="Mol. Ecol. Resour.">
        <title>The genomes of chicory, endive, great burdock and yacon provide insights into Asteraceae palaeo-polyploidization history and plant inulin production.</title>
        <authorList>
            <person name="Fan W."/>
            <person name="Wang S."/>
            <person name="Wang H."/>
            <person name="Wang A."/>
            <person name="Jiang F."/>
            <person name="Liu H."/>
            <person name="Zhao H."/>
            <person name="Xu D."/>
            <person name="Zhang Y."/>
        </authorList>
    </citation>
    <scope>NUCLEOTIDE SEQUENCE [LARGE SCALE GENOMIC DNA]</scope>
    <source>
        <strain evidence="2">cv. Yunnan</strain>
    </source>
</reference>
<sequence>MEMEHKTPLMSKKLWRIIRAILYMVKKGLSKNIPWFELHMLLKRSTKLAGKAIGNLLLEHQTLSCRPSNIHTTFIAPVEYEFSCSDTPLFYPKRKTNRRSHKDDHKMVIHNVKKVFDILNDNYEAVEPEKSPLTALGFGESRNVRQLRVTDSPFPEDNTEEDSLQVDKAAEEFIKNFYKELKQQKKRAAVEPQSPPSFYRKWGQVR</sequence>
<gene>
    <name evidence="1" type="ORF">L1987_14161</name>
</gene>
<comment type="caution">
    <text evidence="1">The sequence shown here is derived from an EMBL/GenBank/DDBJ whole genome shotgun (WGS) entry which is preliminary data.</text>
</comment>
<organism evidence="1 2">
    <name type="scientific">Smallanthus sonchifolius</name>
    <dbReference type="NCBI Taxonomy" id="185202"/>
    <lineage>
        <taxon>Eukaryota</taxon>
        <taxon>Viridiplantae</taxon>
        <taxon>Streptophyta</taxon>
        <taxon>Embryophyta</taxon>
        <taxon>Tracheophyta</taxon>
        <taxon>Spermatophyta</taxon>
        <taxon>Magnoliopsida</taxon>
        <taxon>eudicotyledons</taxon>
        <taxon>Gunneridae</taxon>
        <taxon>Pentapetalae</taxon>
        <taxon>asterids</taxon>
        <taxon>campanulids</taxon>
        <taxon>Asterales</taxon>
        <taxon>Asteraceae</taxon>
        <taxon>Asteroideae</taxon>
        <taxon>Heliantheae alliance</taxon>
        <taxon>Millerieae</taxon>
        <taxon>Smallanthus</taxon>
    </lineage>
</organism>
<protein>
    <submittedName>
        <fullName evidence="1">Uncharacterized protein</fullName>
    </submittedName>
</protein>
<accession>A0ACB9J339</accession>
<name>A0ACB9J339_9ASTR</name>
<proteinExistence type="predicted"/>
<keyword evidence="2" id="KW-1185">Reference proteome</keyword>
<evidence type="ECO:0000313" key="1">
    <source>
        <dbReference type="EMBL" id="KAI3814521.1"/>
    </source>
</evidence>
<dbReference type="EMBL" id="CM042022">
    <property type="protein sequence ID" value="KAI3814521.1"/>
    <property type="molecule type" value="Genomic_DNA"/>
</dbReference>